<dbReference type="EC" id="4.1.99.1" evidence="7"/>
<reference evidence="7" key="1">
    <citation type="journal article" date="2020" name="mSystems">
        <title>Genome- and Community-Level Interaction Insights into Carbon Utilization and Element Cycling Functions of Hydrothermarchaeota in Hydrothermal Sediment.</title>
        <authorList>
            <person name="Zhou Z."/>
            <person name="Liu Y."/>
            <person name="Xu W."/>
            <person name="Pan J."/>
            <person name="Luo Z.H."/>
            <person name="Li M."/>
        </authorList>
    </citation>
    <scope>NUCLEOTIDE SEQUENCE [LARGE SCALE GENOMIC DNA]</scope>
    <source>
        <strain evidence="7">SpSt-906</strain>
    </source>
</reference>
<comment type="caution">
    <text evidence="7">The sequence shown here is derived from an EMBL/GenBank/DDBJ whole genome shotgun (WGS) entry which is preliminary data.</text>
</comment>
<evidence type="ECO:0000256" key="3">
    <source>
        <dbReference type="ARBA" id="ARBA00022898"/>
    </source>
</evidence>
<dbReference type="InterPro" id="IPR015422">
    <property type="entry name" value="PyrdxlP-dep_Trfase_small"/>
</dbReference>
<accession>A0A7C3UZ91</accession>
<dbReference type="Pfam" id="PF01212">
    <property type="entry name" value="Beta_elim_lyase"/>
    <property type="match status" value="1"/>
</dbReference>
<dbReference type="PIRSF" id="PIRSF001386">
    <property type="entry name" value="Trpase"/>
    <property type="match status" value="1"/>
</dbReference>
<dbReference type="InterPro" id="IPR011166">
    <property type="entry name" value="Beta-eliminating_lyase"/>
</dbReference>
<comment type="similarity">
    <text evidence="2">Belongs to the beta-eliminating lyase family.</text>
</comment>
<sequence>MRIKLTTTNKEIPIEGHRVRIVQKLELPSVDRRLQAMEEAGYNTFLLRTRDIFLDMLTDSGVNAMSDNQLAGMIVADDAYAGGASYYKLLDAVSQVLGYKYAFPTHQGRAAEHLIDKVFLKPGQVVPTNYHFTTTRAHIELLGGTVLEIYADEALNTKSTHPFKGNIDLNKLKDVIKKYGRDKIAYVRMEATANLMGGQPFSMENLREVRKICTENGILLVLDGSLICENAYLIKQREKGYENKTVAEIVKEICSYPDIYYMSARKNTSVRGGLIATNNEKYYLAMRDWLPVYEGFLTYGGMSVKEVEAMAIGMWEMTAEDVAGCAIEQVKYFANRLLEYDIPVVTPPGGLACHLDAKLFLPHIPQEQYPAGALAAAIYLASGIRTMERGTISTDRDKETGKEIMADLELTRIALPRRVYTVSHIEYAVDRILWLYRHRDLVKGLKFTDEPPVLRFFFGKLTALDNWGKKLCEVYKKEVGDY</sequence>
<keyword evidence="4 7" id="KW-0456">Lyase</keyword>
<evidence type="ECO:0000256" key="5">
    <source>
        <dbReference type="PIRSR" id="PIRSR611166-50"/>
    </source>
</evidence>
<dbReference type="Gene3D" id="3.40.640.10">
    <property type="entry name" value="Type I PLP-dependent aspartate aminotransferase-like (Major domain)"/>
    <property type="match status" value="1"/>
</dbReference>
<evidence type="ECO:0000256" key="1">
    <source>
        <dbReference type="ARBA" id="ARBA00001933"/>
    </source>
</evidence>
<dbReference type="EMBL" id="DTMQ01000040">
    <property type="protein sequence ID" value="HGE99646.1"/>
    <property type="molecule type" value="Genomic_DNA"/>
</dbReference>
<keyword evidence="3 5" id="KW-0663">Pyridoxal phosphate</keyword>
<dbReference type="SUPFAM" id="SSF53383">
    <property type="entry name" value="PLP-dependent transferases"/>
    <property type="match status" value="1"/>
</dbReference>
<evidence type="ECO:0000256" key="2">
    <source>
        <dbReference type="ARBA" id="ARBA00009721"/>
    </source>
</evidence>
<feature type="domain" description="Aromatic amino acid beta-eliminating lyase/threonine aldolase" evidence="6">
    <location>
        <begin position="55"/>
        <end position="428"/>
    </location>
</feature>
<proteinExistence type="inferred from homology"/>
<dbReference type="AlphaFoldDB" id="A0A7C3UZ91"/>
<dbReference type="InterPro" id="IPR001597">
    <property type="entry name" value="ArAA_b-elim_lyase/Thr_aldolase"/>
</dbReference>
<dbReference type="NCBIfam" id="NF009709">
    <property type="entry name" value="PRK13238.1"/>
    <property type="match status" value="1"/>
</dbReference>
<gene>
    <name evidence="7" type="ORF">ENX07_06220</name>
</gene>
<dbReference type="InterPro" id="IPR015421">
    <property type="entry name" value="PyrdxlP-dep_Trfase_major"/>
</dbReference>
<protein>
    <submittedName>
        <fullName evidence="7">Tryptophanase</fullName>
        <ecNumber evidence="7">4.1.99.1</ecNumber>
    </submittedName>
</protein>
<evidence type="ECO:0000313" key="7">
    <source>
        <dbReference type="EMBL" id="HGE99646.1"/>
    </source>
</evidence>
<dbReference type="GO" id="GO:0009034">
    <property type="term" value="F:tryptophanase activity"/>
    <property type="evidence" value="ECO:0007669"/>
    <property type="project" value="UniProtKB-EC"/>
</dbReference>
<name>A0A7C3UZ91_UNCW3</name>
<evidence type="ECO:0000259" key="6">
    <source>
        <dbReference type="Pfam" id="PF01212"/>
    </source>
</evidence>
<dbReference type="PANTHER" id="PTHR32325:SF4">
    <property type="entry name" value="TRYPTOPHANASE"/>
    <property type="match status" value="1"/>
</dbReference>
<feature type="modified residue" description="N6-(pyridoxal phosphate)lysine" evidence="5">
    <location>
        <position position="266"/>
    </location>
</feature>
<comment type="cofactor">
    <cofactor evidence="1 5">
        <name>pyridoxal 5'-phosphate</name>
        <dbReference type="ChEBI" id="CHEBI:597326"/>
    </cofactor>
</comment>
<dbReference type="InterPro" id="IPR015424">
    <property type="entry name" value="PyrdxlP-dep_Trfase"/>
</dbReference>
<dbReference type="PANTHER" id="PTHR32325">
    <property type="entry name" value="BETA-ELIMINATING LYASE-LIKE PROTEIN-RELATED"/>
    <property type="match status" value="1"/>
</dbReference>
<organism evidence="7">
    <name type="scientific">candidate division WOR-3 bacterium</name>
    <dbReference type="NCBI Taxonomy" id="2052148"/>
    <lineage>
        <taxon>Bacteria</taxon>
        <taxon>Bacteria division WOR-3</taxon>
    </lineage>
</organism>
<evidence type="ECO:0000256" key="4">
    <source>
        <dbReference type="ARBA" id="ARBA00023239"/>
    </source>
</evidence>
<dbReference type="Gene3D" id="3.90.1150.10">
    <property type="entry name" value="Aspartate Aminotransferase, domain 1"/>
    <property type="match status" value="1"/>
</dbReference>